<dbReference type="Proteomes" id="UP000078541">
    <property type="component" value="Unassembled WGS sequence"/>
</dbReference>
<keyword evidence="2" id="KW-1185">Reference proteome</keyword>
<organism evidence="1 2">
    <name type="scientific">Trachymyrmex septentrionalis</name>
    <dbReference type="NCBI Taxonomy" id="34720"/>
    <lineage>
        <taxon>Eukaryota</taxon>
        <taxon>Metazoa</taxon>
        <taxon>Ecdysozoa</taxon>
        <taxon>Arthropoda</taxon>
        <taxon>Hexapoda</taxon>
        <taxon>Insecta</taxon>
        <taxon>Pterygota</taxon>
        <taxon>Neoptera</taxon>
        <taxon>Endopterygota</taxon>
        <taxon>Hymenoptera</taxon>
        <taxon>Apocrita</taxon>
        <taxon>Aculeata</taxon>
        <taxon>Formicoidea</taxon>
        <taxon>Formicidae</taxon>
        <taxon>Myrmicinae</taxon>
        <taxon>Trachymyrmex</taxon>
    </lineage>
</organism>
<reference evidence="1 2" key="1">
    <citation type="submission" date="2016-03" db="EMBL/GenBank/DDBJ databases">
        <title>Trachymyrmex septentrionalis WGS genome.</title>
        <authorList>
            <person name="Nygaard S."/>
            <person name="Hu H."/>
            <person name="Boomsma J."/>
            <person name="Zhang G."/>
        </authorList>
    </citation>
    <scope>NUCLEOTIDE SEQUENCE [LARGE SCALE GENOMIC DNA]</scope>
    <source>
        <strain evidence="1">Tsep2-gDNA-1</strain>
        <tissue evidence="1">Whole body</tissue>
    </source>
</reference>
<dbReference type="AlphaFoldDB" id="A0A195EVA3"/>
<accession>A0A195EVA3</accession>
<dbReference type="EMBL" id="KQ981954">
    <property type="protein sequence ID" value="KYN32081.1"/>
    <property type="molecule type" value="Genomic_DNA"/>
</dbReference>
<sequence length="174" mass="19678">NSIVLFHEFCTYSIGPDQSIQKPCQFVALESTYDGFQSDLIKFIQVGHSRKTLATYIYIQYTLNARGLIICKSLSRDTAALHVYKTHDKISISIGGINTARRRVLAKHTMYAEQGLSPKRKKTKSIVSSPSPLFYAKSRLKLTQRYALTASSNGTQVVLYLKRVQETGRRDKLL</sequence>
<evidence type="ECO:0000313" key="2">
    <source>
        <dbReference type="Proteomes" id="UP000078541"/>
    </source>
</evidence>
<proteinExistence type="predicted"/>
<gene>
    <name evidence="1" type="ORF">ALC56_13458</name>
</gene>
<feature type="non-terminal residue" evidence="1">
    <location>
        <position position="1"/>
    </location>
</feature>
<name>A0A195EVA3_9HYME</name>
<evidence type="ECO:0000313" key="1">
    <source>
        <dbReference type="EMBL" id="KYN32081.1"/>
    </source>
</evidence>
<protein>
    <submittedName>
        <fullName evidence="1">Uncharacterized protein</fullName>
    </submittedName>
</protein>